<reference evidence="2 3" key="1">
    <citation type="submission" date="2020-09" db="EMBL/GenBank/DDBJ databases">
        <title>Sinomicrobium weinanense sp. nov., a halophilic bacteria isolated from saline-alkali soil.</title>
        <authorList>
            <person name="Wu P."/>
            <person name="Ren H."/>
            <person name="Mei Y."/>
            <person name="Liang Y."/>
            <person name="Chen Z."/>
        </authorList>
    </citation>
    <scope>NUCLEOTIDE SEQUENCE [LARGE SCALE GENOMIC DNA]</scope>
    <source>
        <strain evidence="2 3">FJxs</strain>
    </source>
</reference>
<feature type="chain" id="PRO_5037527937" description="DUF1080 domain-containing protein" evidence="1">
    <location>
        <begin position="30"/>
        <end position="241"/>
    </location>
</feature>
<proteinExistence type="predicted"/>
<dbReference type="Gene3D" id="2.60.120.200">
    <property type="match status" value="1"/>
</dbReference>
<dbReference type="AlphaFoldDB" id="A0A926JTW2"/>
<name>A0A926JTW2_9FLAO</name>
<evidence type="ECO:0000313" key="3">
    <source>
        <dbReference type="Proteomes" id="UP000653730"/>
    </source>
</evidence>
<keyword evidence="1" id="KW-0732">Signal</keyword>
<dbReference type="Proteomes" id="UP000653730">
    <property type="component" value="Unassembled WGS sequence"/>
</dbReference>
<organism evidence="2 3">
    <name type="scientific">Sinomicrobium weinanense</name>
    <dbReference type="NCBI Taxonomy" id="2842200"/>
    <lineage>
        <taxon>Bacteria</taxon>
        <taxon>Pseudomonadati</taxon>
        <taxon>Bacteroidota</taxon>
        <taxon>Flavobacteriia</taxon>
        <taxon>Flavobacteriales</taxon>
        <taxon>Flavobacteriaceae</taxon>
        <taxon>Sinomicrobium</taxon>
    </lineage>
</organism>
<dbReference type="EMBL" id="JACVDC010000051">
    <property type="protein sequence ID" value="MBC9797234.1"/>
    <property type="molecule type" value="Genomic_DNA"/>
</dbReference>
<evidence type="ECO:0008006" key="4">
    <source>
        <dbReference type="Google" id="ProtNLM"/>
    </source>
</evidence>
<evidence type="ECO:0000313" key="2">
    <source>
        <dbReference type="EMBL" id="MBC9797234.1"/>
    </source>
</evidence>
<keyword evidence="3" id="KW-1185">Reference proteome</keyword>
<comment type="caution">
    <text evidence="2">The sequence shown here is derived from an EMBL/GenBank/DDBJ whole genome shotgun (WGS) entry which is preliminary data.</text>
</comment>
<sequence length="241" mass="27890">MNNINEYNLSIKYLSVILIVLWSMATACAQAEREVDTVIVGDDTYQVEWKLRESFDEGWEDRWVLEGDSCYISVLDNKLYVNDYMGATIWNVEEYPANILVRLKVIGLDRTDTKTNFNIITHGRENDGSPLVIGPESGRTGAYKPYHDFPNHIATFVYKWTRVRRDPGFNLLSDVQEVASKTNTEYEIVFAVNEERLIYYINGVKHHEVPNEHPLPGGKFGIRTWNTLAFWYDIEIGELIK</sequence>
<evidence type="ECO:0000256" key="1">
    <source>
        <dbReference type="SAM" id="SignalP"/>
    </source>
</evidence>
<accession>A0A926JTW2</accession>
<protein>
    <recommendedName>
        <fullName evidence="4">DUF1080 domain-containing protein</fullName>
    </recommendedName>
</protein>
<dbReference type="RefSeq" id="WP_187966372.1">
    <property type="nucleotide sequence ID" value="NZ_JACVDC010000051.1"/>
</dbReference>
<feature type="signal peptide" evidence="1">
    <location>
        <begin position="1"/>
        <end position="29"/>
    </location>
</feature>
<gene>
    <name evidence="2" type="ORF">IBL28_14760</name>
</gene>